<comment type="similarity">
    <text evidence="2">Belongs to the NAD(P)-dependent epimerase/dehydratase family.</text>
</comment>
<feature type="domain" description="NAD-dependent epimerase/dehydratase" evidence="3">
    <location>
        <begin position="4"/>
        <end position="222"/>
    </location>
</feature>
<evidence type="ECO:0000313" key="5">
    <source>
        <dbReference type="Proteomes" id="UP001055460"/>
    </source>
</evidence>
<accession>A0A9Q8Y4R4</accession>
<dbReference type="InterPro" id="IPR036291">
    <property type="entry name" value="NAD(P)-bd_dom_sf"/>
</dbReference>
<dbReference type="InterPro" id="IPR001509">
    <property type="entry name" value="Epimerase_deHydtase"/>
</dbReference>
<evidence type="ECO:0000259" key="3">
    <source>
        <dbReference type="Pfam" id="PF01370"/>
    </source>
</evidence>
<evidence type="ECO:0000313" key="4">
    <source>
        <dbReference type="EMBL" id="USJ22230.1"/>
    </source>
</evidence>
<reference evidence="4" key="1">
    <citation type="submission" date="2022-06" db="EMBL/GenBank/DDBJ databases">
        <title>Physiological and biochemical characterization and genomic elucidation of a strain of the genus Ensifer adhaerens M8 that combines arsenic oxidation and chromium reduction.</title>
        <authorList>
            <person name="Li X."/>
            <person name="Yu c."/>
        </authorList>
    </citation>
    <scope>NUCLEOTIDE SEQUENCE</scope>
    <source>
        <strain evidence="4">M8</strain>
    </source>
</reference>
<name>A0A9Q8Y4R4_ENSAD</name>
<dbReference type="PANTHER" id="PTHR43000">
    <property type="entry name" value="DTDP-D-GLUCOSE 4,6-DEHYDRATASE-RELATED"/>
    <property type="match status" value="1"/>
</dbReference>
<proteinExistence type="inferred from homology"/>
<dbReference type="Gene3D" id="3.40.50.720">
    <property type="entry name" value="NAD(P)-binding Rossmann-like Domain"/>
    <property type="match status" value="1"/>
</dbReference>
<sequence length="342" mass="38020">MRHLITGGSGFIGNLAARRLREHGDEVRVLDLWEDRSRPADIEFVNCSVLDRDGVRAAMRDVDVVHHNAALVAQTDAGRDYWNVNVEGTRIVCEEAARAGVRSLIHVSSTAAYGIPPSGPITATTPLRPVEPYGKSKRAGEEVAEAICTAADMTLITIRPRATLGGGRLGIFQILFEWISENRAVYVIGSGNIKFQFVHAHDLMDFYMLALKAGRSGTYNVGTDSFGTLRHDLEALIRYAGSTSKVRSLPTAATINTLRALHWLRVSPLVPWHYLTYHKECYFDVEPLLAMGWRPKYSNEAMLQESYDWYRQSAKLASAVTAKSPHRAPLKQGALWLLKMIS</sequence>
<organism evidence="4 5">
    <name type="scientific">Ensifer adhaerens</name>
    <name type="common">Sinorhizobium morelense</name>
    <dbReference type="NCBI Taxonomy" id="106592"/>
    <lineage>
        <taxon>Bacteria</taxon>
        <taxon>Pseudomonadati</taxon>
        <taxon>Pseudomonadota</taxon>
        <taxon>Alphaproteobacteria</taxon>
        <taxon>Hyphomicrobiales</taxon>
        <taxon>Rhizobiaceae</taxon>
        <taxon>Sinorhizobium/Ensifer group</taxon>
        <taxon>Ensifer</taxon>
    </lineage>
</organism>
<dbReference type="EMBL" id="CP098807">
    <property type="protein sequence ID" value="USJ22230.1"/>
    <property type="molecule type" value="Genomic_DNA"/>
</dbReference>
<dbReference type="AlphaFoldDB" id="A0A9Q8Y4R4"/>
<gene>
    <name evidence="4" type="ORF">NE863_13010</name>
</gene>
<comment type="pathway">
    <text evidence="1">Bacterial outer membrane biogenesis; LPS O-antigen biosynthesis.</text>
</comment>
<dbReference type="Proteomes" id="UP001055460">
    <property type="component" value="Chromosome"/>
</dbReference>
<dbReference type="Pfam" id="PF01370">
    <property type="entry name" value="Epimerase"/>
    <property type="match status" value="1"/>
</dbReference>
<dbReference type="SUPFAM" id="SSF51735">
    <property type="entry name" value="NAD(P)-binding Rossmann-fold domains"/>
    <property type="match status" value="1"/>
</dbReference>
<evidence type="ECO:0000256" key="2">
    <source>
        <dbReference type="ARBA" id="ARBA00007637"/>
    </source>
</evidence>
<dbReference type="OrthoDB" id="9801785at2"/>
<protein>
    <submittedName>
        <fullName evidence="4">NAD(P)-dependent oxidoreductase</fullName>
    </submittedName>
</protein>
<evidence type="ECO:0000256" key="1">
    <source>
        <dbReference type="ARBA" id="ARBA00005125"/>
    </source>
</evidence>
<dbReference type="RefSeq" id="WP_060518859.1">
    <property type="nucleotide sequence ID" value="NZ_CP098807.1"/>
</dbReference>